<dbReference type="Proteomes" id="UP000182888">
    <property type="component" value="Unassembled WGS sequence"/>
</dbReference>
<evidence type="ECO:0000313" key="2">
    <source>
        <dbReference type="Proteomes" id="UP000182888"/>
    </source>
</evidence>
<protein>
    <recommendedName>
        <fullName evidence="3">PcfJ-like protein</fullName>
    </recommendedName>
</protein>
<proteinExistence type="predicted"/>
<name>A0A0K2VRX2_MESPL</name>
<evidence type="ECO:0008006" key="3">
    <source>
        <dbReference type="Google" id="ProtNLM"/>
    </source>
</evidence>
<sequence length="386" mass="44051">MARSMIQRRQDAERERIEAYDARLRQVFAATRPVPDFERALDDARSGFAGVAIRDGALWRPKLKTRDRARLRLAAARYLYARYPVSAALESVWLDSTGLDANEISFRKSWYVTVARGDSLYKAGANAWLSRKEVHCFLNASGDIGFAEAFWLAIARSYTDDQGLATRLARTKIARTPRRELAFWREVARFFCGHPASKGEIDDLCDYIGAMHQRDATYSLKGRTLLSLRRQMLDWHRDIAAIERIEAMRRRAAGRNQRAAGTHDQSGAWDGSRLEDWEWQPSAKEAKVRGERFFVRQLKTAEDLVAESRAMHHCVSTYAAKCIAGNASIWVLRRTALGKIERLLTIELDPQNRAIQVRGFGNRLALPEERKIVERWAKAKGVTLRA</sequence>
<dbReference type="InterPro" id="IPR025586">
    <property type="entry name" value="PcfJ"/>
</dbReference>
<organism evidence="1 2">
    <name type="scientific">Mesorhizobium plurifarium</name>
    <dbReference type="NCBI Taxonomy" id="69974"/>
    <lineage>
        <taxon>Bacteria</taxon>
        <taxon>Pseudomonadati</taxon>
        <taxon>Pseudomonadota</taxon>
        <taxon>Alphaproteobacteria</taxon>
        <taxon>Hyphomicrobiales</taxon>
        <taxon>Phyllobacteriaceae</taxon>
        <taxon>Mesorhizobium</taxon>
    </lineage>
</organism>
<evidence type="ECO:0000313" key="1">
    <source>
        <dbReference type="EMBL" id="CDX52229.1"/>
    </source>
</evidence>
<dbReference type="EMBL" id="CCND01000006">
    <property type="protein sequence ID" value="CDX52229.1"/>
    <property type="molecule type" value="Genomic_DNA"/>
</dbReference>
<reference evidence="2" key="1">
    <citation type="submission" date="2014-08" db="EMBL/GenBank/DDBJ databases">
        <authorList>
            <person name="Edwards T."/>
        </authorList>
    </citation>
    <scope>NUCLEOTIDE SEQUENCE [LARGE SCALE GENOMIC DNA]</scope>
</reference>
<dbReference type="AlphaFoldDB" id="A0A0K2VRX2"/>
<gene>
    <name evidence="1" type="ORF">MPL1032_140280</name>
</gene>
<accession>A0A0K2VRX2</accession>
<dbReference type="Pfam" id="PF14284">
    <property type="entry name" value="PcfJ"/>
    <property type="match status" value="1"/>
</dbReference>